<evidence type="ECO:0000256" key="2">
    <source>
        <dbReference type="ARBA" id="ARBA00012515"/>
    </source>
</evidence>
<dbReference type="EMBL" id="MU865695">
    <property type="protein sequence ID" value="KAK4220601.1"/>
    <property type="molecule type" value="Genomic_DNA"/>
</dbReference>
<reference evidence="9" key="2">
    <citation type="submission" date="2023-05" db="EMBL/GenBank/DDBJ databases">
        <authorList>
            <consortium name="Lawrence Berkeley National Laboratory"/>
            <person name="Steindorff A."/>
            <person name="Hensen N."/>
            <person name="Bonometti L."/>
            <person name="Westerberg I."/>
            <person name="Brannstrom I.O."/>
            <person name="Guillou S."/>
            <person name="Cros-Aarteil S."/>
            <person name="Calhoun S."/>
            <person name="Haridas S."/>
            <person name="Kuo A."/>
            <person name="Mondo S."/>
            <person name="Pangilinan J."/>
            <person name="Riley R."/>
            <person name="Labutti K."/>
            <person name="Andreopoulos B."/>
            <person name="Lipzen A."/>
            <person name="Chen C."/>
            <person name="Yanf M."/>
            <person name="Daum C."/>
            <person name="Ng V."/>
            <person name="Clum A."/>
            <person name="Ohm R."/>
            <person name="Martin F."/>
            <person name="Silar P."/>
            <person name="Natvig D."/>
            <person name="Lalanne C."/>
            <person name="Gautier V."/>
            <person name="Ament-Velasquez S.L."/>
            <person name="Kruys A."/>
            <person name="Hutchinson M.I."/>
            <person name="Powell A.J."/>
            <person name="Barry K."/>
            <person name="Miller A.N."/>
            <person name="Grigoriev I.V."/>
            <person name="Debuchy R."/>
            <person name="Gladieux P."/>
            <person name="Thoren M.H."/>
            <person name="Johannesson H."/>
        </authorList>
    </citation>
    <scope>NUCLEOTIDE SEQUENCE</scope>
    <source>
        <strain evidence="9">CBS 990.96</strain>
    </source>
</reference>
<accession>A0AAN6YKX0</accession>
<name>A0AAN6YKX0_9PEZI</name>
<dbReference type="PANTHER" id="PTHR10889">
    <property type="entry name" value="DEOXYRIBOSE-PHOSPHATE ALDOLASE"/>
    <property type="match status" value="1"/>
</dbReference>
<dbReference type="SUPFAM" id="SSF51569">
    <property type="entry name" value="Aldolase"/>
    <property type="match status" value="1"/>
</dbReference>
<dbReference type="EC" id="4.1.2.4" evidence="2"/>
<organism evidence="9 10">
    <name type="scientific">Podospora fimiseda</name>
    <dbReference type="NCBI Taxonomy" id="252190"/>
    <lineage>
        <taxon>Eukaryota</taxon>
        <taxon>Fungi</taxon>
        <taxon>Dikarya</taxon>
        <taxon>Ascomycota</taxon>
        <taxon>Pezizomycotina</taxon>
        <taxon>Sordariomycetes</taxon>
        <taxon>Sordariomycetidae</taxon>
        <taxon>Sordariales</taxon>
        <taxon>Podosporaceae</taxon>
        <taxon>Podospora</taxon>
    </lineage>
</organism>
<dbReference type="Pfam" id="PF01791">
    <property type="entry name" value="DeoC"/>
    <property type="match status" value="1"/>
</dbReference>
<dbReference type="GO" id="GO:0016052">
    <property type="term" value="P:carbohydrate catabolic process"/>
    <property type="evidence" value="ECO:0007669"/>
    <property type="project" value="TreeGrafter"/>
</dbReference>
<dbReference type="Gene3D" id="3.20.20.70">
    <property type="entry name" value="Aldolase class I"/>
    <property type="match status" value="1"/>
</dbReference>
<dbReference type="HAMAP" id="MF_00114">
    <property type="entry name" value="DeoC_type1"/>
    <property type="match status" value="1"/>
</dbReference>
<sequence>MTSSATIRVSLPHIAKIIDHALLQPNLTDAEIDTGLEIAKRCNVATACIKPYSIAAAKKALAGTDVQICAAIGFPHGNSVTQIKVAEAVQAANDGAQEIDMVINVGKVLSGDWDYVSAEIKVINDAVVAEGASLKAIFEIDYLEDEHIIQLCRICNDIGVAFVKTSTGYGFVKQTNGDFNYQGATVSDVKLMREHCGPEIQIKAAGGVRDLNAFLYMMYLGVTRIGTSGTVGILEQAKARGIGIDEVEVTINVGSFGINGGY</sequence>
<dbReference type="GO" id="GO:0009264">
    <property type="term" value="P:deoxyribonucleotide catabolic process"/>
    <property type="evidence" value="ECO:0007669"/>
    <property type="project" value="InterPro"/>
</dbReference>
<keyword evidence="10" id="KW-1185">Reference proteome</keyword>
<evidence type="ECO:0000256" key="4">
    <source>
        <dbReference type="ARBA" id="ARBA00023239"/>
    </source>
</evidence>
<feature type="active site" description="Schiff-base intermediate with acetaldehyde" evidence="8">
    <location>
        <position position="164"/>
    </location>
</feature>
<evidence type="ECO:0000256" key="8">
    <source>
        <dbReference type="PIRSR" id="PIRSR001357-50"/>
    </source>
</evidence>
<dbReference type="InterPro" id="IPR002915">
    <property type="entry name" value="DeoC/FbaB/LacD_aldolase"/>
</dbReference>
<dbReference type="PANTHER" id="PTHR10889:SF1">
    <property type="entry name" value="DEOXYRIBOSE-PHOSPHATE ALDOLASE"/>
    <property type="match status" value="1"/>
</dbReference>
<evidence type="ECO:0000256" key="6">
    <source>
        <dbReference type="ARBA" id="ARBA00032755"/>
    </source>
</evidence>
<evidence type="ECO:0000313" key="10">
    <source>
        <dbReference type="Proteomes" id="UP001301958"/>
    </source>
</evidence>
<feature type="active site" description="Proton donor/acceptor" evidence="8">
    <location>
        <position position="203"/>
    </location>
</feature>
<dbReference type="InterPro" id="IPR013785">
    <property type="entry name" value="Aldolase_TIM"/>
</dbReference>
<dbReference type="InterPro" id="IPR011343">
    <property type="entry name" value="DeoC"/>
</dbReference>
<comment type="caution">
    <text evidence="9">The sequence shown here is derived from an EMBL/GenBank/DDBJ whole genome shotgun (WGS) entry which is preliminary data.</text>
</comment>
<dbReference type="CDD" id="cd00959">
    <property type="entry name" value="DeoC"/>
    <property type="match status" value="1"/>
</dbReference>
<evidence type="ECO:0000256" key="5">
    <source>
        <dbReference type="ARBA" id="ARBA00023270"/>
    </source>
</evidence>
<dbReference type="SMART" id="SM01133">
    <property type="entry name" value="DeoC"/>
    <property type="match status" value="1"/>
</dbReference>
<dbReference type="FunFam" id="3.20.20.70:FF:000044">
    <property type="entry name" value="Deoxyribose-phosphate aldolase"/>
    <property type="match status" value="1"/>
</dbReference>
<evidence type="ECO:0000256" key="3">
    <source>
        <dbReference type="ARBA" id="ARBA00022490"/>
    </source>
</evidence>
<dbReference type="GO" id="GO:0004139">
    <property type="term" value="F:deoxyribose-phosphate aldolase activity"/>
    <property type="evidence" value="ECO:0007669"/>
    <property type="project" value="UniProtKB-EC"/>
</dbReference>
<evidence type="ECO:0000256" key="1">
    <source>
        <dbReference type="ARBA" id="ARBA00010936"/>
    </source>
</evidence>
<proteinExistence type="inferred from homology"/>
<evidence type="ECO:0000256" key="7">
    <source>
        <dbReference type="ARBA" id="ARBA00048791"/>
    </source>
</evidence>
<evidence type="ECO:0000313" key="9">
    <source>
        <dbReference type="EMBL" id="KAK4220601.1"/>
    </source>
</evidence>
<dbReference type="Proteomes" id="UP001301958">
    <property type="component" value="Unassembled WGS sequence"/>
</dbReference>
<keyword evidence="5 8" id="KW-0704">Schiff base</keyword>
<comment type="catalytic activity">
    <reaction evidence="7">
        <text>2-deoxy-D-ribose 5-phosphate = D-glyceraldehyde 3-phosphate + acetaldehyde</text>
        <dbReference type="Rhea" id="RHEA:12821"/>
        <dbReference type="ChEBI" id="CHEBI:15343"/>
        <dbReference type="ChEBI" id="CHEBI:59776"/>
        <dbReference type="ChEBI" id="CHEBI:62877"/>
        <dbReference type="EC" id="4.1.2.4"/>
    </reaction>
</comment>
<comment type="similarity">
    <text evidence="1">Belongs to the DeoC/FbaB aldolase family. DeoC type 1 subfamily.</text>
</comment>
<dbReference type="InterPro" id="IPR028581">
    <property type="entry name" value="DeoC_typeI"/>
</dbReference>
<gene>
    <name evidence="9" type="ORF">QBC38DRAFT_493906</name>
</gene>
<dbReference type="NCBIfam" id="TIGR00126">
    <property type="entry name" value="deoC"/>
    <property type="match status" value="1"/>
</dbReference>
<keyword evidence="4" id="KW-0456">Lyase</keyword>
<dbReference type="AlphaFoldDB" id="A0AAN6YKX0"/>
<reference evidence="9" key="1">
    <citation type="journal article" date="2023" name="Mol. Phylogenet. Evol.">
        <title>Genome-scale phylogeny and comparative genomics of the fungal order Sordariales.</title>
        <authorList>
            <person name="Hensen N."/>
            <person name="Bonometti L."/>
            <person name="Westerberg I."/>
            <person name="Brannstrom I.O."/>
            <person name="Guillou S."/>
            <person name="Cros-Aarteil S."/>
            <person name="Calhoun S."/>
            <person name="Haridas S."/>
            <person name="Kuo A."/>
            <person name="Mondo S."/>
            <person name="Pangilinan J."/>
            <person name="Riley R."/>
            <person name="LaButti K."/>
            <person name="Andreopoulos B."/>
            <person name="Lipzen A."/>
            <person name="Chen C."/>
            <person name="Yan M."/>
            <person name="Daum C."/>
            <person name="Ng V."/>
            <person name="Clum A."/>
            <person name="Steindorff A."/>
            <person name="Ohm R.A."/>
            <person name="Martin F."/>
            <person name="Silar P."/>
            <person name="Natvig D.O."/>
            <person name="Lalanne C."/>
            <person name="Gautier V."/>
            <person name="Ament-Velasquez S.L."/>
            <person name="Kruys A."/>
            <person name="Hutchinson M.I."/>
            <person name="Powell A.J."/>
            <person name="Barry K."/>
            <person name="Miller A.N."/>
            <person name="Grigoriev I.V."/>
            <person name="Debuchy R."/>
            <person name="Gladieux P."/>
            <person name="Hiltunen Thoren M."/>
            <person name="Johannesson H."/>
        </authorList>
    </citation>
    <scope>NUCLEOTIDE SEQUENCE</scope>
    <source>
        <strain evidence="9">CBS 990.96</strain>
    </source>
</reference>
<dbReference type="GO" id="GO:0005737">
    <property type="term" value="C:cytoplasm"/>
    <property type="evidence" value="ECO:0007669"/>
    <property type="project" value="InterPro"/>
</dbReference>
<protein>
    <recommendedName>
        <fullName evidence="2">deoxyribose-phosphate aldolase</fullName>
        <ecNumber evidence="2">4.1.2.4</ecNumber>
    </recommendedName>
    <alternativeName>
        <fullName evidence="6">2-deoxy-D-ribose 5-phosphate aldolase</fullName>
    </alternativeName>
</protein>
<dbReference type="PIRSF" id="PIRSF001357">
    <property type="entry name" value="DeoC"/>
    <property type="match status" value="1"/>
</dbReference>
<keyword evidence="3" id="KW-0963">Cytoplasm</keyword>